<feature type="signal peptide" evidence="2">
    <location>
        <begin position="1"/>
        <end position="29"/>
    </location>
</feature>
<evidence type="ECO:0000256" key="1">
    <source>
        <dbReference type="ARBA" id="ARBA00022729"/>
    </source>
</evidence>
<dbReference type="CDD" id="cd13671">
    <property type="entry name" value="PBP2_TRAP_SBP_like_3"/>
    <property type="match status" value="1"/>
</dbReference>
<name>A0A7X0DPJ7_NOVIT</name>
<reference evidence="3 4" key="1">
    <citation type="submission" date="2020-08" db="EMBL/GenBank/DDBJ databases">
        <title>Genomic Encyclopedia of Type Strains, Phase IV (KMG-IV): sequencing the most valuable type-strain genomes for metagenomic binning, comparative biology and taxonomic classification.</title>
        <authorList>
            <person name="Goeker M."/>
        </authorList>
    </citation>
    <scope>NUCLEOTIDE SEQUENCE [LARGE SCALE GENOMIC DNA]</scope>
    <source>
        <strain evidence="3 4">DSM 11590</strain>
    </source>
</reference>
<dbReference type="NCBIfam" id="NF037995">
    <property type="entry name" value="TRAP_S1"/>
    <property type="match status" value="1"/>
</dbReference>
<comment type="caution">
    <text evidence="3">The sequence shown here is derived from an EMBL/GenBank/DDBJ whole genome shotgun (WGS) entry which is preliminary data.</text>
</comment>
<keyword evidence="3" id="KW-0675">Receptor</keyword>
<dbReference type="InterPro" id="IPR038404">
    <property type="entry name" value="TRAP_DctP_sf"/>
</dbReference>
<dbReference type="GO" id="GO:0055085">
    <property type="term" value="P:transmembrane transport"/>
    <property type="evidence" value="ECO:0007669"/>
    <property type="project" value="InterPro"/>
</dbReference>
<evidence type="ECO:0000313" key="3">
    <source>
        <dbReference type="EMBL" id="MBB6211337.1"/>
    </source>
</evidence>
<dbReference type="NCBIfam" id="TIGR00787">
    <property type="entry name" value="dctP"/>
    <property type="match status" value="1"/>
</dbReference>
<dbReference type="GO" id="GO:0030246">
    <property type="term" value="F:carbohydrate binding"/>
    <property type="evidence" value="ECO:0007669"/>
    <property type="project" value="TreeGrafter"/>
</dbReference>
<dbReference type="Gene3D" id="3.40.190.170">
    <property type="entry name" value="Bacterial extracellular solute-binding protein, family 7"/>
    <property type="match status" value="1"/>
</dbReference>
<dbReference type="InterPro" id="IPR004682">
    <property type="entry name" value="TRAP_DctP"/>
</dbReference>
<accession>A0A7X0DPJ7</accession>
<gene>
    <name evidence="3" type="ORF">FHS48_002774</name>
</gene>
<dbReference type="PANTHER" id="PTHR33376">
    <property type="match status" value="1"/>
</dbReference>
<dbReference type="PIRSF" id="PIRSF006470">
    <property type="entry name" value="DctB"/>
    <property type="match status" value="1"/>
</dbReference>
<dbReference type="Proteomes" id="UP000544872">
    <property type="component" value="Unassembled WGS sequence"/>
</dbReference>
<proteinExistence type="predicted"/>
<feature type="chain" id="PRO_5030529241" evidence="2">
    <location>
        <begin position="30"/>
        <end position="330"/>
    </location>
</feature>
<dbReference type="InterPro" id="IPR018389">
    <property type="entry name" value="DctP_fam"/>
</dbReference>
<sequence length="330" mass="36122">MMKTMIARCATAAAGTALALALMSGAAQAEWRGWNIHPPEYPVSIGMEKFAELAKEKTKGRVTGKVYHSAVLGDQSDAISQVQLGAIDFAEFNMGPIGTAVPEVNVVSLPFIFRSVDHMHRVMDGPVGDKLAAAMEQKGLVALAWYDSGARSFYNTKKPITSPNDMKGMKMRVMNNTLFVGMVESMGGNATPMPYSDVYQSLKTGVIDGAENNWPSYESSNHYEVAGYYSLTEHLILPECLCVSKTSWSRLSAEDQKAVREAARESATLQRQLWADREAKSRDMIVKAGGKINEITNKVPFQTQMVAVYEDAIKKTPALKDLIADIKAVQ</sequence>
<dbReference type="EMBL" id="JACIIX010000010">
    <property type="protein sequence ID" value="MBB6211337.1"/>
    <property type="molecule type" value="Genomic_DNA"/>
</dbReference>
<keyword evidence="4" id="KW-1185">Reference proteome</keyword>
<dbReference type="Pfam" id="PF03480">
    <property type="entry name" value="DctP"/>
    <property type="match status" value="1"/>
</dbReference>
<dbReference type="RefSeq" id="WP_184264186.1">
    <property type="nucleotide sequence ID" value="NZ_JACIIX010000010.1"/>
</dbReference>
<keyword evidence="1 2" id="KW-0732">Signal</keyword>
<dbReference type="PANTHER" id="PTHR33376:SF2">
    <property type="entry name" value="DICARBOXYLATE-BINDING PERIPLASMIC PROTEIN"/>
    <property type="match status" value="1"/>
</dbReference>
<protein>
    <submittedName>
        <fullName evidence="3">Tripartite ATP-independent transporter DctP family solute receptor</fullName>
    </submittedName>
</protein>
<dbReference type="GO" id="GO:0030288">
    <property type="term" value="C:outer membrane-bounded periplasmic space"/>
    <property type="evidence" value="ECO:0007669"/>
    <property type="project" value="InterPro"/>
</dbReference>
<evidence type="ECO:0000313" key="4">
    <source>
        <dbReference type="Proteomes" id="UP000544872"/>
    </source>
</evidence>
<organism evidence="3 4">
    <name type="scientific">Novispirillum itersonii</name>
    <name type="common">Aquaspirillum itersonii</name>
    <dbReference type="NCBI Taxonomy" id="189"/>
    <lineage>
        <taxon>Bacteria</taxon>
        <taxon>Pseudomonadati</taxon>
        <taxon>Pseudomonadota</taxon>
        <taxon>Alphaproteobacteria</taxon>
        <taxon>Rhodospirillales</taxon>
        <taxon>Novispirillaceae</taxon>
        <taxon>Novispirillum</taxon>
    </lineage>
</organism>
<evidence type="ECO:0000256" key="2">
    <source>
        <dbReference type="SAM" id="SignalP"/>
    </source>
</evidence>
<dbReference type="AlphaFoldDB" id="A0A7X0DPJ7"/>